<organism evidence="1 2">
    <name type="scientific">Dickeya lacustris</name>
    <dbReference type="NCBI Taxonomy" id="2259638"/>
    <lineage>
        <taxon>Bacteria</taxon>
        <taxon>Pseudomonadati</taxon>
        <taxon>Pseudomonadota</taxon>
        <taxon>Gammaproteobacteria</taxon>
        <taxon>Enterobacterales</taxon>
        <taxon>Pectobacteriaceae</taxon>
        <taxon>Dickeya</taxon>
    </lineage>
</organism>
<evidence type="ECO:0000313" key="2">
    <source>
        <dbReference type="Proteomes" id="UP001219630"/>
    </source>
</evidence>
<dbReference type="RefSeq" id="WP_278143768.1">
    <property type="nucleotide sequence ID" value="NZ_CP114280.1"/>
</dbReference>
<proteinExistence type="predicted"/>
<evidence type="ECO:0000313" key="1">
    <source>
        <dbReference type="EMBL" id="WFN57660.1"/>
    </source>
</evidence>
<reference evidence="1 2" key="1">
    <citation type="submission" date="2022-12" db="EMBL/GenBank/DDBJ databases">
        <title>Complete genome sequencing of Dickeya lacustris type strain LMG30899.</title>
        <authorList>
            <person name="Dobhal S."/>
            <person name="Arizala D."/>
            <person name="Arif M."/>
        </authorList>
    </citation>
    <scope>NUCLEOTIDE SEQUENCE [LARGE SCALE GENOMIC DNA]</scope>
    <source>
        <strain evidence="1 2">LMG30899</strain>
    </source>
</reference>
<accession>A0ABY8GCM0</accession>
<dbReference type="Proteomes" id="UP001219630">
    <property type="component" value="Chromosome"/>
</dbReference>
<protein>
    <submittedName>
        <fullName evidence="1">Uncharacterized protein</fullName>
    </submittedName>
</protein>
<sequence length="22" mass="2467">MAGFEHVSFVELNKDACVSLRN</sequence>
<dbReference type="EMBL" id="CP114280">
    <property type="protein sequence ID" value="WFN57660.1"/>
    <property type="molecule type" value="Genomic_DNA"/>
</dbReference>
<keyword evidence="2" id="KW-1185">Reference proteome</keyword>
<gene>
    <name evidence="1" type="ORF">O1Q98_15230</name>
</gene>
<name>A0ABY8GCM0_9GAMM</name>